<dbReference type="EMBL" id="KK852981">
    <property type="protein sequence ID" value="KDR12941.1"/>
    <property type="molecule type" value="Genomic_DNA"/>
</dbReference>
<dbReference type="Proteomes" id="UP000027135">
    <property type="component" value="Unassembled WGS sequence"/>
</dbReference>
<gene>
    <name evidence="3" type="ORF">L798_12898</name>
</gene>
<keyword evidence="1" id="KW-0812">Transmembrane</keyword>
<name>A0A067QT95_ZOONE</name>
<evidence type="ECO:0000256" key="1">
    <source>
        <dbReference type="SAM" id="Phobius"/>
    </source>
</evidence>
<evidence type="ECO:0000313" key="3">
    <source>
        <dbReference type="EMBL" id="KDR12941.1"/>
    </source>
</evidence>
<feature type="chain" id="PRO_5001647831" evidence="2">
    <location>
        <begin position="21"/>
        <end position="87"/>
    </location>
</feature>
<feature type="signal peptide" evidence="2">
    <location>
        <begin position="1"/>
        <end position="20"/>
    </location>
</feature>
<evidence type="ECO:0000313" key="4">
    <source>
        <dbReference type="Proteomes" id="UP000027135"/>
    </source>
</evidence>
<accession>A0A067QT95</accession>
<reference evidence="3 4" key="1">
    <citation type="journal article" date="2014" name="Nat. Commun.">
        <title>Molecular traces of alternative social organization in a termite genome.</title>
        <authorList>
            <person name="Terrapon N."/>
            <person name="Li C."/>
            <person name="Robertson H.M."/>
            <person name="Ji L."/>
            <person name="Meng X."/>
            <person name="Booth W."/>
            <person name="Chen Z."/>
            <person name="Childers C.P."/>
            <person name="Glastad K.M."/>
            <person name="Gokhale K."/>
            <person name="Gowin J."/>
            <person name="Gronenberg W."/>
            <person name="Hermansen R.A."/>
            <person name="Hu H."/>
            <person name="Hunt B.G."/>
            <person name="Huylmans A.K."/>
            <person name="Khalil S.M."/>
            <person name="Mitchell R.D."/>
            <person name="Munoz-Torres M.C."/>
            <person name="Mustard J.A."/>
            <person name="Pan H."/>
            <person name="Reese J.T."/>
            <person name="Scharf M.E."/>
            <person name="Sun F."/>
            <person name="Vogel H."/>
            <person name="Xiao J."/>
            <person name="Yang W."/>
            <person name="Yang Z."/>
            <person name="Yang Z."/>
            <person name="Zhou J."/>
            <person name="Zhu J."/>
            <person name="Brent C.S."/>
            <person name="Elsik C.G."/>
            <person name="Goodisman M.A."/>
            <person name="Liberles D.A."/>
            <person name="Roe R.M."/>
            <person name="Vargo E.L."/>
            <person name="Vilcinskas A."/>
            <person name="Wang J."/>
            <person name="Bornberg-Bauer E."/>
            <person name="Korb J."/>
            <person name="Zhang G."/>
            <person name="Liebig J."/>
        </authorList>
    </citation>
    <scope>NUCLEOTIDE SEQUENCE [LARGE SCALE GENOMIC DNA]</scope>
    <source>
        <tissue evidence="3">Whole organism</tissue>
    </source>
</reference>
<keyword evidence="1" id="KW-0472">Membrane</keyword>
<keyword evidence="1" id="KW-1133">Transmembrane helix</keyword>
<dbReference type="AlphaFoldDB" id="A0A067QT95"/>
<sequence length="87" mass="9590">MFHGARFIFTLMCLLHAVVGDIKSMDAYSNIYENNTTPCPNCNDEAPEDDPGSPDTWIYTAIATAGCLGVIVVVIRCFKKCVRNDKS</sequence>
<organism evidence="3 4">
    <name type="scientific">Zootermopsis nevadensis</name>
    <name type="common">Dampwood termite</name>
    <dbReference type="NCBI Taxonomy" id="136037"/>
    <lineage>
        <taxon>Eukaryota</taxon>
        <taxon>Metazoa</taxon>
        <taxon>Ecdysozoa</taxon>
        <taxon>Arthropoda</taxon>
        <taxon>Hexapoda</taxon>
        <taxon>Insecta</taxon>
        <taxon>Pterygota</taxon>
        <taxon>Neoptera</taxon>
        <taxon>Polyneoptera</taxon>
        <taxon>Dictyoptera</taxon>
        <taxon>Blattodea</taxon>
        <taxon>Blattoidea</taxon>
        <taxon>Termitoidae</taxon>
        <taxon>Termopsidae</taxon>
        <taxon>Zootermopsis</taxon>
    </lineage>
</organism>
<feature type="transmembrane region" description="Helical" evidence="1">
    <location>
        <begin position="57"/>
        <end position="78"/>
    </location>
</feature>
<proteinExistence type="predicted"/>
<keyword evidence="2" id="KW-0732">Signal</keyword>
<evidence type="ECO:0000256" key="2">
    <source>
        <dbReference type="SAM" id="SignalP"/>
    </source>
</evidence>
<keyword evidence="4" id="KW-1185">Reference proteome</keyword>
<protein>
    <submittedName>
        <fullName evidence="3">Uncharacterized protein</fullName>
    </submittedName>
</protein>
<dbReference type="InParanoid" id="A0A067QT95"/>